<sequence>MPSSRDSRISALPAHLQQQLRQRLAGRAERSDRIPRADRDRSGPLPLSFAQQRLWFLNELRPGDAEYNSALAVRLVGKLDATALRTALTALAGRHESLRTTFDDVDGKGIQVVHSAGDVPLRREDVPDPKGQGRDALDRLLFEEYARPFDLRRGPLIRALLARLAADEHVLLLTAHHIVTDGWSMGVLADELSALYGAAVRGEDAALPAPPLQYADFAVWQRERLSGPAMDEHLGYWRGQLAGLTPLELPTDRPRPAVRTSAGAVHEFTIPDEVTARLGDLARDTETTLFTVLVAACQVLFARYSGQDDIAVGTVVSGRSRPELDRVVGFFVNTVVLRSHVDGTRSFREVLAGVKDTVLDAFDHDEVPFERLVDDLQPERDPSRNPLFDVMVLLQNGQRGATTFTGLQVEPVSVERAASNFDLTVEFQESDGVLAGALEYSTEVFDAATMRRLADHLAVLLAGLVADP</sequence>
<dbReference type="InterPro" id="IPR023213">
    <property type="entry name" value="CAT-like_dom_sf"/>
</dbReference>
<dbReference type="SUPFAM" id="SSF52777">
    <property type="entry name" value="CoA-dependent acyltransferases"/>
    <property type="match status" value="2"/>
</dbReference>
<proteinExistence type="predicted"/>
<dbReference type="PANTHER" id="PTHR45527">
    <property type="entry name" value="NONRIBOSOMAL PEPTIDE SYNTHETASE"/>
    <property type="match status" value="1"/>
</dbReference>
<dbReference type="InterPro" id="IPR001242">
    <property type="entry name" value="Condensation_dom"/>
</dbReference>
<organism evidence="3 4">
    <name type="scientific">Planosporangium thailandense</name>
    <dbReference type="NCBI Taxonomy" id="765197"/>
    <lineage>
        <taxon>Bacteria</taxon>
        <taxon>Bacillati</taxon>
        <taxon>Actinomycetota</taxon>
        <taxon>Actinomycetes</taxon>
        <taxon>Micromonosporales</taxon>
        <taxon>Micromonosporaceae</taxon>
        <taxon>Planosporangium</taxon>
    </lineage>
</organism>
<dbReference type="CDD" id="cd19531">
    <property type="entry name" value="LCL_NRPS-like"/>
    <property type="match status" value="1"/>
</dbReference>
<dbReference type="Gene3D" id="3.30.559.10">
    <property type="entry name" value="Chloramphenicol acetyltransferase-like domain"/>
    <property type="match status" value="1"/>
</dbReference>
<feature type="domain" description="Condensation" evidence="2">
    <location>
        <begin position="45"/>
        <end position="468"/>
    </location>
</feature>
<reference evidence="3 4" key="1">
    <citation type="submission" date="2020-03" db="EMBL/GenBank/DDBJ databases">
        <title>WGS of the type strain of Planosporangium spp.</title>
        <authorList>
            <person name="Thawai C."/>
        </authorList>
    </citation>
    <scope>NUCLEOTIDE SEQUENCE [LARGE SCALE GENOMIC DNA]</scope>
    <source>
        <strain evidence="3 4">TBRC 5610</strain>
    </source>
</reference>
<evidence type="ECO:0000313" key="4">
    <source>
        <dbReference type="Proteomes" id="UP000722989"/>
    </source>
</evidence>
<dbReference type="Gene3D" id="3.30.559.30">
    <property type="entry name" value="Nonribosomal peptide synthetase, condensation domain"/>
    <property type="match status" value="1"/>
</dbReference>
<comment type="caution">
    <text evidence="3">The sequence shown here is derived from an EMBL/GenBank/DDBJ whole genome shotgun (WGS) entry which is preliminary data.</text>
</comment>
<feature type="region of interest" description="Disordered" evidence="1">
    <location>
        <begin position="24"/>
        <end position="45"/>
    </location>
</feature>
<evidence type="ECO:0000256" key="1">
    <source>
        <dbReference type="SAM" id="MobiDB-lite"/>
    </source>
</evidence>
<evidence type="ECO:0000259" key="2">
    <source>
        <dbReference type="Pfam" id="PF00668"/>
    </source>
</evidence>
<name>A0ABX0YAR3_9ACTN</name>
<feature type="non-terminal residue" evidence="3">
    <location>
        <position position="468"/>
    </location>
</feature>
<gene>
    <name evidence="3" type="ORF">HC031_32095</name>
</gene>
<feature type="compositionally biased region" description="Basic and acidic residues" evidence="1">
    <location>
        <begin position="26"/>
        <end position="42"/>
    </location>
</feature>
<dbReference type="Pfam" id="PF00668">
    <property type="entry name" value="Condensation"/>
    <property type="match status" value="1"/>
</dbReference>
<dbReference type="EMBL" id="JAATVY010000064">
    <property type="protein sequence ID" value="NJC74319.1"/>
    <property type="molecule type" value="Genomic_DNA"/>
</dbReference>
<keyword evidence="4" id="KW-1185">Reference proteome</keyword>
<accession>A0ABX0YAR3</accession>
<dbReference type="RefSeq" id="WP_240943295.1">
    <property type="nucleotide sequence ID" value="NZ_JAATVY010000064.1"/>
</dbReference>
<evidence type="ECO:0000313" key="3">
    <source>
        <dbReference type="EMBL" id="NJC74319.1"/>
    </source>
</evidence>
<dbReference type="PANTHER" id="PTHR45527:SF1">
    <property type="entry name" value="FATTY ACID SYNTHASE"/>
    <property type="match status" value="1"/>
</dbReference>
<dbReference type="Proteomes" id="UP000722989">
    <property type="component" value="Unassembled WGS sequence"/>
</dbReference>
<protein>
    <submittedName>
        <fullName evidence="3">Non-ribosomal peptide synthetase</fullName>
    </submittedName>
</protein>